<name>A0A1Y6BDM3_9PROT</name>
<accession>A0A1Y6BDM3</accession>
<dbReference type="Proteomes" id="UP000192917">
    <property type="component" value="Unassembled WGS sequence"/>
</dbReference>
<protein>
    <submittedName>
        <fullName evidence="6">Nitronate monooxygenase</fullName>
    </submittedName>
</protein>
<evidence type="ECO:0000256" key="4">
    <source>
        <dbReference type="ARBA" id="ARBA00023002"/>
    </source>
</evidence>
<keyword evidence="5 6" id="KW-0503">Monooxygenase</keyword>
<dbReference type="GO" id="GO:0018580">
    <property type="term" value="F:nitronate monooxygenase activity"/>
    <property type="evidence" value="ECO:0007669"/>
    <property type="project" value="InterPro"/>
</dbReference>
<evidence type="ECO:0000256" key="2">
    <source>
        <dbReference type="ARBA" id="ARBA00022630"/>
    </source>
</evidence>
<evidence type="ECO:0000313" key="7">
    <source>
        <dbReference type="Proteomes" id="UP000192917"/>
    </source>
</evidence>
<dbReference type="Gene3D" id="3.20.20.70">
    <property type="entry name" value="Aldolase class I"/>
    <property type="match status" value="1"/>
</dbReference>
<dbReference type="SUPFAM" id="SSF51412">
    <property type="entry name" value="Inosine monophosphate dehydrogenase (IMPDH)"/>
    <property type="match status" value="1"/>
</dbReference>
<keyword evidence="7" id="KW-1185">Reference proteome</keyword>
<evidence type="ECO:0000256" key="3">
    <source>
        <dbReference type="ARBA" id="ARBA00022643"/>
    </source>
</evidence>
<dbReference type="AlphaFoldDB" id="A0A1Y6BDM3"/>
<dbReference type="PANTHER" id="PTHR42747">
    <property type="entry name" value="NITRONATE MONOOXYGENASE-RELATED"/>
    <property type="match status" value="1"/>
</dbReference>
<dbReference type="RefSeq" id="WP_085121651.1">
    <property type="nucleotide sequence ID" value="NZ_FWZX01000003.1"/>
</dbReference>
<reference evidence="6 7" key="1">
    <citation type="submission" date="2017-04" db="EMBL/GenBank/DDBJ databases">
        <authorList>
            <person name="Afonso C.L."/>
            <person name="Miller P.J."/>
            <person name="Scott M.A."/>
            <person name="Spackman E."/>
            <person name="Goraichik I."/>
            <person name="Dimitrov K.M."/>
            <person name="Suarez D.L."/>
            <person name="Swayne D.E."/>
        </authorList>
    </citation>
    <scope>NUCLEOTIDE SEQUENCE [LARGE SCALE GENOMIC DNA]</scope>
    <source>
        <strain evidence="6 7">USBA 355</strain>
    </source>
</reference>
<keyword evidence="4" id="KW-0560">Oxidoreductase</keyword>
<proteinExistence type="inferred from homology"/>
<comment type="similarity">
    <text evidence="1">Belongs to the nitronate monooxygenase family. NMO class I subfamily.</text>
</comment>
<dbReference type="InterPro" id="IPR013785">
    <property type="entry name" value="Aldolase_TIM"/>
</dbReference>
<dbReference type="FunFam" id="3.20.20.70:FF:000210">
    <property type="entry name" value="2-nitropropane dioxygenase"/>
    <property type="match status" value="1"/>
</dbReference>
<dbReference type="EMBL" id="FWZX01000003">
    <property type="protein sequence ID" value="SMF04610.1"/>
    <property type="molecule type" value="Genomic_DNA"/>
</dbReference>
<keyword evidence="2" id="KW-0285">Flavoprotein</keyword>
<evidence type="ECO:0000256" key="1">
    <source>
        <dbReference type="ARBA" id="ARBA00009881"/>
    </source>
</evidence>
<evidence type="ECO:0000313" key="6">
    <source>
        <dbReference type="EMBL" id="SMF04610.1"/>
    </source>
</evidence>
<dbReference type="CDD" id="cd04730">
    <property type="entry name" value="NPD_like"/>
    <property type="match status" value="1"/>
</dbReference>
<gene>
    <name evidence="6" type="ORF">SAMN05428998_103213</name>
</gene>
<dbReference type="Pfam" id="PF03060">
    <property type="entry name" value="NMO"/>
    <property type="match status" value="1"/>
</dbReference>
<keyword evidence="3" id="KW-0288">FMN</keyword>
<sequence length="320" mass="33219">MPLPPTLTGRLKAPVVAAPMFLVSGPDLVVETCRAGLLGTFPALNQRTTEGYADWLAEIGERLAASAAAGEAPAPFGVNLVVHRSNKRLEADLAATVAAEVPLVVTSLGLMPEVIQAIQGYGGVIFHDVINLRHGAKAAAAGVDGIIAICAGAGGHAGALSPFAALAELRRLFDGPLILGGVMSDGRQVAAARLMGADLAYLGTRIIATRESLAPEAQKRMILEAHADDIVYTPAVSSVAGNFLRPSMLAAGLDPDDLRPRPEIDFGTREIKAWKQVWAAGQGVGSIDDLPSAAELCERLIRDYRTALDDRAALAAGLAG</sequence>
<evidence type="ECO:0000256" key="5">
    <source>
        <dbReference type="ARBA" id="ARBA00023033"/>
    </source>
</evidence>
<dbReference type="STRING" id="560819.SAMN05428998_103213"/>
<organism evidence="6 7">
    <name type="scientific">Tistlia consotensis USBA 355</name>
    <dbReference type="NCBI Taxonomy" id="560819"/>
    <lineage>
        <taxon>Bacteria</taxon>
        <taxon>Pseudomonadati</taxon>
        <taxon>Pseudomonadota</taxon>
        <taxon>Alphaproteobacteria</taxon>
        <taxon>Rhodospirillales</taxon>
        <taxon>Rhodovibrionaceae</taxon>
        <taxon>Tistlia</taxon>
    </lineage>
</organism>
<dbReference type="InterPro" id="IPR004136">
    <property type="entry name" value="NMO"/>
</dbReference>
<dbReference type="PANTHER" id="PTHR42747:SF4">
    <property type="entry name" value="BLR1330 PROTEIN"/>
    <property type="match status" value="1"/>
</dbReference>